<comment type="caution">
    <text evidence="2">The sequence shown here is derived from an EMBL/GenBank/DDBJ whole genome shotgun (WGS) entry which is preliminary data.</text>
</comment>
<evidence type="ECO:0000313" key="2">
    <source>
        <dbReference type="EMBL" id="KAL3427665.1"/>
    </source>
</evidence>
<feature type="signal peptide" evidence="1">
    <location>
        <begin position="1"/>
        <end position="20"/>
    </location>
</feature>
<gene>
    <name evidence="2" type="ORF">PVAG01_01174</name>
</gene>
<evidence type="ECO:0000256" key="1">
    <source>
        <dbReference type="SAM" id="SignalP"/>
    </source>
</evidence>
<keyword evidence="1" id="KW-0732">Signal</keyword>
<evidence type="ECO:0000313" key="3">
    <source>
        <dbReference type="Proteomes" id="UP001629113"/>
    </source>
</evidence>
<keyword evidence="3" id="KW-1185">Reference proteome</keyword>
<dbReference type="Proteomes" id="UP001629113">
    <property type="component" value="Unassembled WGS sequence"/>
</dbReference>
<proteinExistence type="predicted"/>
<protein>
    <submittedName>
        <fullName evidence="2">Uncharacterized protein</fullName>
    </submittedName>
</protein>
<sequence length="199" mass="22137">MRFLALFAVAVAALVLDTTATVIRASNDTSSSILPRFVPGGSGTFMDRVDDHGEPFCSGTGEGICNLAFVSPANTYSLLGLPSIRDWFTSHGGKHDVFVYDRECRLIGRAKKVKQKFTIKGELPYKLSGNTRRQMFTYFDKKNIGPYYTRCVDYYWGDKHITQCAFECWQGCYKHGEGAPAGIKCNPDETWGRSDGKSS</sequence>
<name>A0ABR4PWC3_9HELO</name>
<reference evidence="2 3" key="1">
    <citation type="submission" date="2024-06" db="EMBL/GenBank/DDBJ databases">
        <title>Complete genome of Phlyctema vagabunda strain 19-DSS-EL-015.</title>
        <authorList>
            <person name="Fiorenzani C."/>
        </authorList>
    </citation>
    <scope>NUCLEOTIDE SEQUENCE [LARGE SCALE GENOMIC DNA]</scope>
    <source>
        <strain evidence="2 3">19-DSS-EL-015</strain>
    </source>
</reference>
<organism evidence="2 3">
    <name type="scientific">Phlyctema vagabunda</name>
    <dbReference type="NCBI Taxonomy" id="108571"/>
    <lineage>
        <taxon>Eukaryota</taxon>
        <taxon>Fungi</taxon>
        <taxon>Dikarya</taxon>
        <taxon>Ascomycota</taxon>
        <taxon>Pezizomycotina</taxon>
        <taxon>Leotiomycetes</taxon>
        <taxon>Helotiales</taxon>
        <taxon>Dermateaceae</taxon>
        <taxon>Phlyctema</taxon>
    </lineage>
</organism>
<feature type="chain" id="PRO_5045202335" evidence="1">
    <location>
        <begin position="21"/>
        <end position="199"/>
    </location>
</feature>
<accession>A0ABR4PWC3</accession>
<dbReference type="EMBL" id="JBFCZG010000001">
    <property type="protein sequence ID" value="KAL3427665.1"/>
    <property type="molecule type" value="Genomic_DNA"/>
</dbReference>